<dbReference type="Proteomes" id="UP000447355">
    <property type="component" value="Unassembled WGS sequence"/>
</dbReference>
<evidence type="ECO:0000313" key="2">
    <source>
        <dbReference type="Proteomes" id="UP000447355"/>
    </source>
</evidence>
<proteinExistence type="predicted"/>
<name>A0A845GEY1_9BURK</name>
<reference evidence="1" key="1">
    <citation type="submission" date="2019-12" db="EMBL/GenBank/DDBJ databases">
        <title>Novel species isolated from a subtropical stream in China.</title>
        <authorList>
            <person name="Lu H."/>
        </authorList>
    </citation>
    <scope>NUCLEOTIDE SEQUENCE [LARGE SCALE GENOMIC DNA]</scope>
    <source>
        <strain evidence="1">FT81W</strain>
    </source>
</reference>
<dbReference type="AlphaFoldDB" id="A0A845GEY1"/>
<dbReference type="RefSeq" id="WP_161081738.1">
    <property type="nucleotide sequence ID" value="NZ_WWCX01000001.1"/>
</dbReference>
<protein>
    <submittedName>
        <fullName evidence="1">Uncharacterized protein</fullName>
    </submittedName>
</protein>
<evidence type="ECO:0000313" key="1">
    <source>
        <dbReference type="EMBL" id="MYM92471.1"/>
    </source>
</evidence>
<gene>
    <name evidence="1" type="ORF">GTP90_01190</name>
</gene>
<accession>A0A845GEY1</accession>
<organism evidence="1 2">
    <name type="scientific">Duganella vulcania</name>
    <dbReference type="NCBI Taxonomy" id="2692166"/>
    <lineage>
        <taxon>Bacteria</taxon>
        <taxon>Pseudomonadati</taxon>
        <taxon>Pseudomonadota</taxon>
        <taxon>Betaproteobacteria</taxon>
        <taxon>Burkholderiales</taxon>
        <taxon>Oxalobacteraceae</taxon>
        <taxon>Telluria group</taxon>
        <taxon>Duganella</taxon>
    </lineage>
</organism>
<dbReference type="EMBL" id="WWCX01000001">
    <property type="protein sequence ID" value="MYM92471.1"/>
    <property type="molecule type" value="Genomic_DNA"/>
</dbReference>
<sequence>MLTKAESKYETKVRDLARKIATSVLQLSSPVTDQQVLEVLRSQQCEPQLLCDAFWLLDNGMVRFEQYDTWHSRLRSLRNNPVVGRKMFDLFQGVTA</sequence>
<comment type="caution">
    <text evidence="1">The sequence shown here is derived from an EMBL/GenBank/DDBJ whole genome shotgun (WGS) entry which is preliminary data.</text>
</comment>